<keyword evidence="2 3" id="KW-0040">ANK repeat</keyword>
<keyword evidence="6" id="KW-1185">Reference proteome</keyword>
<dbReference type="GO" id="GO:0004842">
    <property type="term" value="F:ubiquitin-protein transferase activity"/>
    <property type="evidence" value="ECO:0007669"/>
    <property type="project" value="TreeGrafter"/>
</dbReference>
<reference evidence="5 6" key="1">
    <citation type="submission" date="2016-02" db="EMBL/GenBank/DDBJ databases">
        <title>Genome analysis of coral dinoflagellate symbionts highlights evolutionary adaptations to a symbiotic lifestyle.</title>
        <authorList>
            <person name="Aranda M."/>
            <person name="Li Y."/>
            <person name="Liew Y.J."/>
            <person name="Baumgarten S."/>
            <person name="Simakov O."/>
            <person name="Wilson M."/>
            <person name="Piel J."/>
            <person name="Ashoor H."/>
            <person name="Bougouffa S."/>
            <person name="Bajic V.B."/>
            <person name="Ryu T."/>
            <person name="Ravasi T."/>
            <person name="Bayer T."/>
            <person name="Micklem G."/>
            <person name="Kim H."/>
            <person name="Bhak J."/>
            <person name="Lajeunesse T.C."/>
            <person name="Voolstra C.R."/>
        </authorList>
    </citation>
    <scope>NUCLEOTIDE SEQUENCE [LARGE SCALE GENOMIC DNA]</scope>
    <source>
        <strain evidence="5 6">CCMP2467</strain>
    </source>
</reference>
<feature type="region of interest" description="Disordered" evidence="4">
    <location>
        <begin position="359"/>
        <end position="418"/>
    </location>
</feature>
<feature type="region of interest" description="Disordered" evidence="4">
    <location>
        <begin position="574"/>
        <end position="630"/>
    </location>
</feature>
<keyword evidence="1" id="KW-0677">Repeat</keyword>
<evidence type="ECO:0000313" key="6">
    <source>
        <dbReference type="Proteomes" id="UP000186817"/>
    </source>
</evidence>
<evidence type="ECO:0000256" key="2">
    <source>
        <dbReference type="ARBA" id="ARBA00023043"/>
    </source>
</evidence>
<feature type="compositionally biased region" description="Polar residues" evidence="4">
    <location>
        <begin position="600"/>
        <end position="615"/>
    </location>
</feature>
<dbReference type="PROSITE" id="PS50088">
    <property type="entry name" value="ANK_REPEAT"/>
    <property type="match status" value="2"/>
</dbReference>
<comment type="caution">
    <text evidence="5">The sequence shown here is derived from an EMBL/GenBank/DDBJ whole genome shotgun (WGS) entry which is preliminary data.</text>
</comment>
<gene>
    <name evidence="5" type="primary">ANK2</name>
    <name evidence="5" type="ORF">AK812_SmicGene35445</name>
</gene>
<dbReference type="PANTHER" id="PTHR24171:SF8">
    <property type="entry name" value="BRCA1-ASSOCIATED RING DOMAIN PROTEIN 1"/>
    <property type="match status" value="1"/>
</dbReference>
<dbReference type="EMBL" id="LSRX01001094">
    <property type="protein sequence ID" value="OLP83753.1"/>
    <property type="molecule type" value="Genomic_DNA"/>
</dbReference>
<evidence type="ECO:0000256" key="3">
    <source>
        <dbReference type="PROSITE-ProRule" id="PRU00023"/>
    </source>
</evidence>
<proteinExistence type="predicted"/>
<name>A0A1Q9CLE2_SYMMI</name>
<dbReference type="GO" id="GO:0085020">
    <property type="term" value="P:protein K6-linked ubiquitination"/>
    <property type="evidence" value="ECO:0007669"/>
    <property type="project" value="TreeGrafter"/>
</dbReference>
<sequence length="843" mass="96129">MALQLFFTTEKRATERGWDLLFLLQDAEHFVDTLVELLVLMLRLYPTMLISDSRRAARPELQDESDSKDSDTFRPLGKGSVSEEMYREQSFCSTQTGYPLHVAVSQNKPAIVKALLLLGAWRNVKTRRGLTPEDLARRSGFEEVLNVLEKARLLGRIDTKLRDITDGSKGKKEISRIPFQPEMYREQSSSTQTGSWETSEGSPERKEGTLPRPRSWHPATRDYKLKMMAKTFLQANGFMHINEAQHSWGRTRYPLHVAVSQNKPAIVKALLLLGARRNVKTRRGLTPEDLARRSGFEEVLNVLEQATLEEESTLESFASTNGMASIQTCEQQSCEEPPLTARSYLRASVTVARLRRMAPSQTCDRSREADCAKVDGFPSEPEMYREQSFSSTQTGSWETSEGSPERKEGTLPRPRTWHPATRDYKLKMMAKTFLQANGFMHINEAQHSWGRTRILAEAWELQHPRVSDSGYPLHVAVSQNKPAIVKALLLLGARRNVKTRRGLTPEDLARRSGFEEVLNVLEKVTLQDTIDVLAGLVARTSVDSTQLFEGFCHCRPLAKHGAFPALRQARSQEVPVQARLSPAKEYPRGFPSEPEMYREQSFSSTQTGSWETSEGSPERKEGTLPRPRTWHPATRDYKLKMMAKTFLQANGFMHINEAQHSWGRTRLQLPQRCRSLVKYSMSAGIIMESMNPRLSELTRNDPEYKYRMYHAAHPVDYFLEQCIADWDHYQKMFKEQGCDHEYVKYPYTREMIEGYFTEYTKLLHVPVSVNGPPADAPPLDDCTIESAVNALPAWAQDERTLEGMSTQIEKDPSWWSQRSTGSELFLRKDVAFDSNGQRLALST</sequence>
<feature type="repeat" description="ANK" evidence="3">
    <location>
        <begin position="250"/>
        <end position="282"/>
    </location>
</feature>
<dbReference type="PANTHER" id="PTHR24171">
    <property type="entry name" value="ANKYRIN REPEAT DOMAIN-CONTAINING PROTEIN 39-RELATED"/>
    <property type="match status" value="1"/>
</dbReference>
<dbReference type="SUPFAM" id="SSF48403">
    <property type="entry name" value="Ankyrin repeat"/>
    <property type="match status" value="1"/>
</dbReference>
<organism evidence="5 6">
    <name type="scientific">Symbiodinium microadriaticum</name>
    <name type="common">Dinoflagellate</name>
    <name type="synonym">Zooxanthella microadriatica</name>
    <dbReference type="NCBI Taxonomy" id="2951"/>
    <lineage>
        <taxon>Eukaryota</taxon>
        <taxon>Sar</taxon>
        <taxon>Alveolata</taxon>
        <taxon>Dinophyceae</taxon>
        <taxon>Suessiales</taxon>
        <taxon>Symbiodiniaceae</taxon>
        <taxon>Symbiodinium</taxon>
    </lineage>
</organism>
<dbReference type="Gene3D" id="1.25.40.20">
    <property type="entry name" value="Ankyrin repeat-containing domain"/>
    <property type="match status" value="3"/>
</dbReference>
<dbReference type="Pfam" id="PF00023">
    <property type="entry name" value="Ank"/>
    <property type="match status" value="2"/>
</dbReference>
<accession>A0A1Q9CLE2</accession>
<feature type="compositionally biased region" description="Basic and acidic residues" evidence="4">
    <location>
        <begin position="364"/>
        <end position="373"/>
    </location>
</feature>
<feature type="compositionally biased region" description="Polar residues" evidence="4">
    <location>
        <begin position="186"/>
        <end position="201"/>
    </location>
</feature>
<protein>
    <submittedName>
        <fullName evidence="5">Ankyrin-2</fullName>
    </submittedName>
</protein>
<dbReference type="Proteomes" id="UP000186817">
    <property type="component" value="Unassembled WGS sequence"/>
</dbReference>
<dbReference type="AlphaFoldDB" id="A0A1Q9CLE2"/>
<evidence type="ECO:0000256" key="1">
    <source>
        <dbReference type="ARBA" id="ARBA00022737"/>
    </source>
</evidence>
<feature type="region of interest" description="Disordered" evidence="4">
    <location>
        <begin position="56"/>
        <end position="85"/>
    </location>
</feature>
<evidence type="ECO:0000256" key="4">
    <source>
        <dbReference type="SAM" id="MobiDB-lite"/>
    </source>
</evidence>
<feature type="compositionally biased region" description="Basic and acidic residues" evidence="4">
    <location>
        <begin position="56"/>
        <end position="72"/>
    </location>
</feature>
<evidence type="ECO:0000313" key="5">
    <source>
        <dbReference type="EMBL" id="OLP83753.1"/>
    </source>
</evidence>
<dbReference type="OrthoDB" id="427597at2759"/>
<dbReference type="SMART" id="SM00248">
    <property type="entry name" value="ANK"/>
    <property type="match status" value="3"/>
</dbReference>
<feature type="repeat" description="ANK" evidence="3">
    <location>
        <begin position="468"/>
        <end position="500"/>
    </location>
</feature>
<feature type="compositionally biased region" description="Polar residues" evidence="4">
    <location>
        <begin position="387"/>
        <end position="402"/>
    </location>
</feature>
<dbReference type="InterPro" id="IPR036770">
    <property type="entry name" value="Ankyrin_rpt-contain_sf"/>
</dbReference>
<dbReference type="InterPro" id="IPR002110">
    <property type="entry name" value="Ankyrin_rpt"/>
</dbReference>
<feature type="region of interest" description="Disordered" evidence="4">
    <location>
        <begin position="167"/>
        <end position="219"/>
    </location>
</feature>